<name>A0A8T0PQR6_PANVG</name>
<gene>
    <name evidence="1" type="ORF">PVAP13_8KG309812</name>
</gene>
<dbReference type="AlphaFoldDB" id="A0A8T0PQR6"/>
<organism evidence="1 2">
    <name type="scientific">Panicum virgatum</name>
    <name type="common">Blackwell switchgrass</name>
    <dbReference type="NCBI Taxonomy" id="38727"/>
    <lineage>
        <taxon>Eukaryota</taxon>
        <taxon>Viridiplantae</taxon>
        <taxon>Streptophyta</taxon>
        <taxon>Embryophyta</taxon>
        <taxon>Tracheophyta</taxon>
        <taxon>Spermatophyta</taxon>
        <taxon>Magnoliopsida</taxon>
        <taxon>Liliopsida</taxon>
        <taxon>Poales</taxon>
        <taxon>Poaceae</taxon>
        <taxon>PACMAD clade</taxon>
        <taxon>Panicoideae</taxon>
        <taxon>Panicodae</taxon>
        <taxon>Paniceae</taxon>
        <taxon>Panicinae</taxon>
        <taxon>Panicum</taxon>
        <taxon>Panicum sect. Hiantes</taxon>
    </lineage>
</organism>
<evidence type="ECO:0000313" key="1">
    <source>
        <dbReference type="EMBL" id="KAG2564030.1"/>
    </source>
</evidence>
<keyword evidence="2" id="KW-1185">Reference proteome</keyword>
<protein>
    <submittedName>
        <fullName evidence="1">Uncharacterized protein</fullName>
    </submittedName>
</protein>
<comment type="caution">
    <text evidence="1">The sequence shown here is derived from an EMBL/GenBank/DDBJ whole genome shotgun (WGS) entry which is preliminary data.</text>
</comment>
<dbReference type="EMBL" id="CM029051">
    <property type="protein sequence ID" value="KAG2564030.1"/>
    <property type="molecule type" value="Genomic_DNA"/>
</dbReference>
<sequence>MNTKKKDLSDLGHKKRALKAPVSLFKGEKLKAPKIVLSEFEKEIYHLATKRIRDSYPNPECVRIGRMSIALREFGDTMRPKKWVGTFAMNVYTEALMYDQNKLENPNLRKGFLTSAEVERQWCFCSSVTSCLQWKDTFPFYSGTFKAIARIIDVLSVCPRGEGADYARNKADCLSTCNKVGELHSKDEKVQQKVIRISYHWKMFFFPYHTERY</sequence>
<proteinExistence type="predicted"/>
<dbReference type="Proteomes" id="UP000823388">
    <property type="component" value="Chromosome 8K"/>
</dbReference>
<reference evidence="1 2" key="1">
    <citation type="submission" date="2020-05" db="EMBL/GenBank/DDBJ databases">
        <title>WGS assembly of Panicum virgatum.</title>
        <authorList>
            <person name="Lovell J.T."/>
            <person name="Jenkins J."/>
            <person name="Shu S."/>
            <person name="Juenger T.E."/>
            <person name="Schmutz J."/>
        </authorList>
    </citation>
    <scope>NUCLEOTIDE SEQUENCE [LARGE SCALE GENOMIC DNA]</scope>
    <source>
        <strain evidence="2">cv. AP13</strain>
    </source>
</reference>
<evidence type="ECO:0000313" key="2">
    <source>
        <dbReference type="Proteomes" id="UP000823388"/>
    </source>
</evidence>
<accession>A0A8T0PQR6</accession>